<proteinExistence type="predicted"/>
<keyword evidence="1" id="KW-0812">Transmembrane</keyword>
<feature type="transmembrane region" description="Helical" evidence="1">
    <location>
        <begin position="57"/>
        <end position="83"/>
    </location>
</feature>
<accession>A0A9Q4C4W8</accession>
<dbReference type="AlphaFoldDB" id="A0A9Q4C4W8"/>
<feature type="transmembrane region" description="Helical" evidence="1">
    <location>
        <begin position="120"/>
        <end position="140"/>
    </location>
</feature>
<keyword evidence="1" id="KW-0472">Membrane</keyword>
<protein>
    <submittedName>
        <fullName evidence="2">Uncharacterized protein</fullName>
    </submittedName>
</protein>
<dbReference type="Proteomes" id="UP001149411">
    <property type="component" value="Unassembled WGS sequence"/>
</dbReference>
<dbReference type="EMBL" id="RKLV01000002">
    <property type="protein sequence ID" value="MCX2818371.1"/>
    <property type="molecule type" value="Genomic_DNA"/>
</dbReference>
<gene>
    <name evidence="2" type="ORF">EGH25_03265</name>
</gene>
<dbReference type="RefSeq" id="WP_266086171.1">
    <property type="nucleotide sequence ID" value="NZ_RKLV01000002.1"/>
</dbReference>
<keyword evidence="1" id="KW-1133">Transmembrane helix</keyword>
<evidence type="ECO:0000256" key="1">
    <source>
        <dbReference type="SAM" id="Phobius"/>
    </source>
</evidence>
<evidence type="ECO:0000313" key="2">
    <source>
        <dbReference type="EMBL" id="MCX2818371.1"/>
    </source>
</evidence>
<reference evidence="2" key="1">
    <citation type="submission" date="2022-09" db="EMBL/GenBank/DDBJ databases">
        <title>Haloadaptaus new haloarchaeum isolated from saline soil.</title>
        <authorList>
            <person name="Duran-Viseras A."/>
            <person name="Sanchez-Porro C."/>
            <person name="Ventosa A."/>
        </authorList>
    </citation>
    <scope>NUCLEOTIDE SEQUENCE</scope>
    <source>
        <strain evidence="2">F3-133</strain>
    </source>
</reference>
<comment type="caution">
    <text evidence="2">The sequence shown here is derived from an EMBL/GenBank/DDBJ whole genome shotgun (WGS) entry which is preliminary data.</text>
</comment>
<name>A0A9Q4C4W8_9EURY</name>
<keyword evidence="3" id="KW-1185">Reference proteome</keyword>
<sequence length="141" mass="13706">MTTVTAGIVAGLVATVVMTGVMKAVGDGGPPPTANLLAKFAGGDPSEHAMPGMALHLVYGVGAGAVLAVGAPLVGIGFGSAAVAVGLGLAYGVALMVGGMVFWIRLVLSVEPDRAMMKAFASAHVAYGIVLGGFLATGVLA</sequence>
<feature type="transmembrane region" description="Helical" evidence="1">
    <location>
        <begin position="89"/>
        <end position="108"/>
    </location>
</feature>
<evidence type="ECO:0000313" key="3">
    <source>
        <dbReference type="Proteomes" id="UP001149411"/>
    </source>
</evidence>
<organism evidence="2 3">
    <name type="scientific">Halorutilus salinus</name>
    <dbReference type="NCBI Taxonomy" id="2487751"/>
    <lineage>
        <taxon>Archaea</taxon>
        <taxon>Methanobacteriati</taxon>
        <taxon>Methanobacteriota</taxon>
        <taxon>Stenosarchaea group</taxon>
        <taxon>Halobacteria</taxon>
        <taxon>Halorutilales</taxon>
        <taxon>Halorutilaceae</taxon>
        <taxon>Halorutilus</taxon>
    </lineage>
</organism>